<dbReference type="Pfam" id="PF14703">
    <property type="entry name" value="PHM7_cyt"/>
    <property type="match status" value="1"/>
</dbReference>
<dbReference type="EMBL" id="CAJMXA010004142">
    <property type="protein sequence ID" value="CAE6535684.1"/>
    <property type="molecule type" value="Genomic_DNA"/>
</dbReference>
<feature type="transmembrane region" description="Helical" evidence="8">
    <location>
        <begin position="882"/>
        <end position="907"/>
    </location>
</feature>
<dbReference type="InterPro" id="IPR032880">
    <property type="entry name" value="CSC1/OSCA1-like_N"/>
</dbReference>
<keyword evidence="3" id="KW-0813">Transport</keyword>
<evidence type="ECO:0000259" key="11">
    <source>
        <dbReference type="Pfam" id="PF13967"/>
    </source>
</evidence>
<keyword evidence="4 8" id="KW-0812">Transmembrane</keyword>
<dbReference type="Pfam" id="PF12621">
    <property type="entry name" value="PHM7_ext"/>
    <property type="match status" value="1"/>
</dbReference>
<protein>
    <recommendedName>
        <fullName evidence="15">DUF221-domain-containing protein</fullName>
    </recommendedName>
</protein>
<evidence type="ECO:0000313" key="13">
    <source>
        <dbReference type="EMBL" id="CAE6535684.1"/>
    </source>
</evidence>
<reference evidence="13" key="1">
    <citation type="submission" date="2021-01" db="EMBL/GenBank/DDBJ databases">
        <authorList>
            <person name="Kaushik A."/>
        </authorList>
    </citation>
    <scope>NUCLEOTIDE SEQUENCE</scope>
    <source>
        <strain evidence="13">AG6-10EEA</strain>
    </source>
</reference>
<feature type="domain" description="CSC1/OSCA1-like N-terminal transmembrane" evidence="11">
    <location>
        <begin position="258"/>
        <end position="396"/>
    </location>
</feature>
<comment type="similarity">
    <text evidence="2">Belongs to the CSC1 (TC 1.A.17) family.</text>
</comment>
<feature type="transmembrane region" description="Helical" evidence="8">
    <location>
        <begin position="765"/>
        <end position="789"/>
    </location>
</feature>
<feature type="transmembrane region" description="Helical" evidence="8">
    <location>
        <begin position="850"/>
        <end position="870"/>
    </location>
</feature>
<sequence length="1166" mass="129805">MAVGWASSPQVKLVTVETGETPPAFHQSKLVWFGQTLHRFPIFVHPPIMRLLASTDLQKASLPPHSQASTPPSSPSAASQEKTLAHTQAEMSLSPTAFTEFCSHIPMVIAMERHADIFDVSAGVDVTRYFDGTAELDVSANPAAMRFLYAFEVGFQSGDPKHHLNETANTASGMANDYILFEKPYVVPNTTVYRCRFRLAVCSYLFPRHGQIGFFQVRVAAVFAIPDPASPGGKRMIRAPTAVHRFSLQVKVSPGSILNAVGGFVVLKKKFDRIYSPRALLPPPTKRAVPLPSGPWKWLPAVIVAPTEDIIRKNGLDAYLFVRFLKLMTWIFGAFTLISWPILLPINSVNIPGGGKDGLVRLSWSNITEDQHNRYIAHVVLVYVMTFFVFYLIRRELLIFAKTVLITSMPDELCEEQALRQFCAFVPGGINKVWIYRDQPELPKLYNDRLEACQQLEKAMVKYMRAVTKAWRNHTKAEEAKTKAQGKSGKDVEAIQENSKIPDSYPLTRLSTVRASLLNQPLPPTPRHSGVTPTNKAGELVLNVANEQQGSRSHLLQPAEPDTRMAMDMVPRPTHRLGWMPFVGQKVDTFEWCKEEIARLSGEIRERRKGLPECKSHGSAFIQCNLQMGAHVLAQCVSYHEPLKMSQKWIEVSPDDIIWDNIDDGAYEVRSRYVLSWLLTFAVIALWFIPTTFAGILSNVDQVCAKAKWLAWICRLPDVVQGIIQGVLPPAFIAILFLLLPIYLRAIVPILEQPSKAVELLAKNLPNASIFFLTYIVANGLAGSASALAQVGPLVVHFLKKHLFGSTPRQSFEITFMMPQADFGVLLPRMSLLCTIAFAYSVIAPVISGLAMLAFALYYVAWKFLFLWVYDQPEPQETGGLYFPLIVSNLFVGLYIEQLCLAGLFFLDARQTVSLVLGIFMVILLVITVGVQILLRKSFDPITNFLPMSMATKSLHDRQRRHQKQNQDPANPVTSDIEDDMDLFKRDRLQTLIRRKVNKKLKLPTKPKDDKDTGFAPPAPAAEPSTSRIPDAPPQLSTPKLLTRTNTNDSHASARSKKSNKSKKLEKGGLQIAPAAPAQKTSIAGDSSSEDDSDLDDFAFDHPNTYKDAPWIWIPKDTLGISTVLLNELHAGKVEASDQGAEMDEKGIVKVSRNPPDEAWSGGLDI</sequence>
<dbReference type="InterPro" id="IPR045122">
    <property type="entry name" value="Csc1-like"/>
</dbReference>
<evidence type="ECO:0000256" key="2">
    <source>
        <dbReference type="ARBA" id="ARBA00007779"/>
    </source>
</evidence>
<feature type="region of interest" description="Disordered" evidence="7">
    <location>
        <begin position="60"/>
        <end position="85"/>
    </location>
</feature>
<evidence type="ECO:0000256" key="3">
    <source>
        <dbReference type="ARBA" id="ARBA00022448"/>
    </source>
</evidence>
<dbReference type="InterPro" id="IPR027815">
    <property type="entry name" value="CSC1/OSCA1-like_cyt"/>
</dbReference>
<evidence type="ECO:0000256" key="1">
    <source>
        <dbReference type="ARBA" id="ARBA00004141"/>
    </source>
</evidence>
<dbReference type="GO" id="GO:0005227">
    <property type="term" value="F:calcium-activated cation channel activity"/>
    <property type="evidence" value="ECO:0007669"/>
    <property type="project" value="InterPro"/>
</dbReference>
<dbReference type="PANTHER" id="PTHR13018">
    <property type="entry name" value="PROBABLE MEMBRANE PROTEIN DUF221-RELATED"/>
    <property type="match status" value="1"/>
</dbReference>
<organism evidence="13 14">
    <name type="scientific">Rhizoctonia solani</name>
    <dbReference type="NCBI Taxonomy" id="456999"/>
    <lineage>
        <taxon>Eukaryota</taxon>
        <taxon>Fungi</taxon>
        <taxon>Dikarya</taxon>
        <taxon>Basidiomycota</taxon>
        <taxon>Agaricomycotina</taxon>
        <taxon>Agaricomycetes</taxon>
        <taxon>Cantharellales</taxon>
        <taxon>Ceratobasidiaceae</taxon>
        <taxon>Rhizoctonia</taxon>
    </lineage>
</organism>
<evidence type="ECO:0000256" key="7">
    <source>
        <dbReference type="SAM" id="MobiDB-lite"/>
    </source>
</evidence>
<evidence type="ECO:0000259" key="12">
    <source>
        <dbReference type="Pfam" id="PF14703"/>
    </source>
</evidence>
<feature type="region of interest" description="Disordered" evidence="7">
    <location>
        <begin position="1000"/>
        <end position="1095"/>
    </location>
</feature>
<feature type="domain" description="CSC1/OSCA1-like 7TM region" evidence="9">
    <location>
        <begin position="747"/>
        <end position="905"/>
    </location>
</feature>
<evidence type="ECO:0000256" key="5">
    <source>
        <dbReference type="ARBA" id="ARBA00022989"/>
    </source>
</evidence>
<feature type="compositionally biased region" description="Polar residues" evidence="7">
    <location>
        <begin position="1035"/>
        <end position="1049"/>
    </location>
</feature>
<evidence type="ECO:0000256" key="8">
    <source>
        <dbReference type="SAM" id="Phobius"/>
    </source>
</evidence>
<feature type="domain" description="CSC1/OSCA1-like cytosolic" evidence="12">
    <location>
        <begin position="402"/>
        <end position="661"/>
    </location>
</feature>
<dbReference type="InterPro" id="IPR003864">
    <property type="entry name" value="CSC1/OSCA1-like_7TM"/>
</dbReference>
<dbReference type="Proteomes" id="UP000663853">
    <property type="component" value="Unassembled WGS sequence"/>
</dbReference>
<feature type="transmembrane region" description="Helical" evidence="8">
    <location>
        <begin position="320"/>
        <end position="343"/>
    </location>
</feature>
<name>A0A8H3DLA2_9AGAM</name>
<dbReference type="Pfam" id="PF13967">
    <property type="entry name" value="RSN1_TM"/>
    <property type="match status" value="1"/>
</dbReference>
<feature type="transmembrane region" description="Helical" evidence="8">
    <location>
        <begin position="677"/>
        <end position="700"/>
    </location>
</feature>
<feature type="transmembrane region" description="Helical" evidence="8">
    <location>
        <begin position="720"/>
        <end position="744"/>
    </location>
</feature>
<evidence type="ECO:0000256" key="6">
    <source>
        <dbReference type="ARBA" id="ARBA00023136"/>
    </source>
</evidence>
<gene>
    <name evidence="13" type="ORF">RDB_LOCUS178084</name>
</gene>
<evidence type="ECO:0000256" key="4">
    <source>
        <dbReference type="ARBA" id="ARBA00022692"/>
    </source>
</evidence>
<evidence type="ECO:0000259" key="10">
    <source>
        <dbReference type="Pfam" id="PF12621"/>
    </source>
</evidence>
<feature type="transmembrane region" description="Helical" evidence="8">
    <location>
        <begin position="375"/>
        <end position="393"/>
    </location>
</feature>
<proteinExistence type="inferred from homology"/>
<dbReference type="AlphaFoldDB" id="A0A8H3DLA2"/>
<feature type="compositionally biased region" description="Basic residues" evidence="7">
    <location>
        <begin position="1054"/>
        <end position="1064"/>
    </location>
</feature>
<comment type="subcellular location">
    <subcellularLocation>
        <location evidence="1">Membrane</location>
        <topology evidence="1">Multi-pass membrane protein</topology>
    </subcellularLocation>
</comment>
<comment type="caution">
    <text evidence="13">The sequence shown here is derived from an EMBL/GenBank/DDBJ whole genome shotgun (WGS) entry which is preliminary data.</text>
</comment>
<feature type="transmembrane region" description="Helical" evidence="8">
    <location>
        <begin position="826"/>
        <end position="843"/>
    </location>
</feature>
<dbReference type="PANTHER" id="PTHR13018:SF143">
    <property type="entry name" value="CSC1_OSCA1-LIKE 7TM REGION DOMAIN-CONTAINING PROTEIN"/>
    <property type="match status" value="1"/>
</dbReference>
<evidence type="ECO:0000259" key="9">
    <source>
        <dbReference type="Pfam" id="PF02714"/>
    </source>
</evidence>
<dbReference type="Pfam" id="PF02714">
    <property type="entry name" value="RSN1_7TM"/>
    <property type="match status" value="1"/>
</dbReference>
<feature type="region of interest" description="Disordered" evidence="7">
    <location>
        <begin position="956"/>
        <end position="979"/>
    </location>
</feature>
<accession>A0A8H3DLA2</accession>
<feature type="transmembrane region" description="Helical" evidence="8">
    <location>
        <begin position="914"/>
        <end position="935"/>
    </location>
</feature>
<dbReference type="GO" id="GO:0005886">
    <property type="term" value="C:plasma membrane"/>
    <property type="evidence" value="ECO:0007669"/>
    <property type="project" value="TreeGrafter"/>
</dbReference>
<evidence type="ECO:0008006" key="15">
    <source>
        <dbReference type="Google" id="ProtNLM"/>
    </source>
</evidence>
<feature type="domain" description="10TM putative phosphate transporter extracellular tail" evidence="10">
    <location>
        <begin position="1089"/>
        <end position="1157"/>
    </location>
</feature>
<keyword evidence="6 8" id="KW-0472">Membrane</keyword>
<evidence type="ECO:0000313" key="14">
    <source>
        <dbReference type="Proteomes" id="UP000663853"/>
    </source>
</evidence>
<keyword evidence="5 8" id="KW-1133">Transmembrane helix</keyword>
<dbReference type="InterPro" id="IPR022257">
    <property type="entry name" value="PHM7_ext"/>
</dbReference>
<feature type="compositionally biased region" description="Low complexity" evidence="7">
    <location>
        <begin position="63"/>
        <end position="79"/>
    </location>
</feature>